<proteinExistence type="predicted"/>
<keyword evidence="2" id="KW-1185">Reference proteome</keyword>
<organism evidence="1 2">
    <name type="scientific">Amblyomma americanum</name>
    <name type="common">Lone star tick</name>
    <dbReference type="NCBI Taxonomy" id="6943"/>
    <lineage>
        <taxon>Eukaryota</taxon>
        <taxon>Metazoa</taxon>
        <taxon>Ecdysozoa</taxon>
        <taxon>Arthropoda</taxon>
        <taxon>Chelicerata</taxon>
        <taxon>Arachnida</taxon>
        <taxon>Acari</taxon>
        <taxon>Parasitiformes</taxon>
        <taxon>Ixodida</taxon>
        <taxon>Ixodoidea</taxon>
        <taxon>Ixodidae</taxon>
        <taxon>Amblyomminae</taxon>
        <taxon>Amblyomma</taxon>
    </lineage>
</organism>
<accession>A0AAQ4ET06</accession>
<reference evidence="1 2" key="1">
    <citation type="journal article" date="2023" name="Arcadia Sci">
        <title>De novo assembly of a long-read Amblyomma americanum tick genome.</title>
        <authorList>
            <person name="Chou S."/>
            <person name="Poskanzer K.E."/>
            <person name="Rollins M."/>
            <person name="Thuy-Boun P.S."/>
        </authorList>
    </citation>
    <scope>NUCLEOTIDE SEQUENCE [LARGE SCALE GENOMIC DNA]</scope>
    <source>
        <strain evidence="1">F_SG_1</strain>
        <tissue evidence="1">Salivary glands</tissue>
    </source>
</reference>
<gene>
    <name evidence="1" type="ORF">V5799_020811</name>
</gene>
<name>A0AAQ4ET06_AMBAM</name>
<sequence length="83" mass="8848">MITELSKVRETLHRSPTCCGNMTYFNQLVYLRNSIKPKDIAISGAGFFSLNRPLLVSLSGALITYTVILVQTSGTVGGGSAAP</sequence>
<protein>
    <submittedName>
        <fullName evidence="1">Uncharacterized protein</fullName>
    </submittedName>
</protein>
<comment type="caution">
    <text evidence="1">The sequence shown here is derived from an EMBL/GenBank/DDBJ whole genome shotgun (WGS) entry which is preliminary data.</text>
</comment>
<dbReference type="AlphaFoldDB" id="A0AAQ4ET06"/>
<evidence type="ECO:0000313" key="1">
    <source>
        <dbReference type="EMBL" id="KAK8777847.1"/>
    </source>
</evidence>
<dbReference type="GO" id="GO:0016020">
    <property type="term" value="C:membrane"/>
    <property type="evidence" value="ECO:0007669"/>
    <property type="project" value="InterPro"/>
</dbReference>
<dbReference type="InterPro" id="IPR009318">
    <property type="entry name" value="Gustatory_rcpt"/>
</dbReference>
<dbReference type="EMBL" id="JARKHS020011407">
    <property type="protein sequence ID" value="KAK8777847.1"/>
    <property type="molecule type" value="Genomic_DNA"/>
</dbReference>
<dbReference type="Proteomes" id="UP001321473">
    <property type="component" value="Unassembled WGS sequence"/>
</dbReference>
<dbReference type="GO" id="GO:0008527">
    <property type="term" value="F:taste receptor activity"/>
    <property type="evidence" value="ECO:0007669"/>
    <property type="project" value="InterPro"/>
</dbReference>
<dbReference type="Pfam" id="PF06151">
    <property type="entry name" value="Trehalose_recp"/>
    <property type="match status" value="1"/>
</dbReference>
<evidence type="ECO:0000313" key="2">
    <source>
        <dbReference type="Proteomes" id="UP001321473"/>
    </source>
</evidence>